<feature type="repeat" description="ANK" evidence="3">
    <location>
        <begin position="411"/>
        <end position="443"/>
    </location>
</feature>
<feature type="repeat" description="ANK" evidence="3">
    <location>
        <begin position="716"/>
        <end position="748"/>
    </location>
</feature>
<organism evidence="5 6">
    <name type="scientific">Apiospora rasikravindrae</name>
    <dbReference type="NCBI Taxonomy" id="990691"/>
    <lineage>
        <taxon>Eukaryota</taxon>
        <taxon>Fungi</taxon>
        <taxon>Dikarya</taxon>
        <taxon>Ascomycota</taxon>
        <taxon>Pezizomycotina</taxon>
        <taxon>Sordariomycetes</taxon>
        <taxon>Xylariomycetidae</taxon>
        <taxon>Amphisphaeriales</taxon>
        <taxon>Apiosporaceae</taxon>
        <taxon>Apiospora</taxon>
    </lineage>
</organism>
<gene>
    <name evidence="5" type="ORF">PG993_002466</name>
</gene>
<evidence type="ECO:0000256" key="1">
    <source>
        <dbReference type="ARBA" id="ARBA00022737"/>
    </source>
</evidence>
<evidence type="ECO:0000256" key="4">
    <source>
        <dbReference type="SAM" id="MobiDB-lite"/>
    </source>
</evidence>
<dbReference type="PANTHER" id="PTHR24198:SF165">
    <property type="entry name" value="ANKYRIN REPEAT-CONTAINING PROTEIN-RELATED"/>
    <property type="match status" value="1"/>
</dbReference>
<dbReference type="PROSITE" id="PS50297">
    <property type="entry name" value="ANK_REP_REGION"/>
    <property type="match status" value="2"/>
</dbReference>
<dbReference type="SMART" id="SM00248">
    <property type="entry name" value="ANK"/>
    <property type="match status" value="13"/>
</dbReference>
<dbReference type="InterPro" id="IPR002110">
    <property type="entry name" value="Ankyrin_rpt"/>
</dbReference>
<evidence type="ECO:0000313" key="6">
    <source>
        <dbReference type="Proteomes" id="UP001444661"/>
    </source>
</evidence>
<evidence type="ECO:0000256" key="3">
    <source>
        <dbReference type="PROSITE-ProRule" id="PRU00023"/>
    </source>
</evidence>
<name>A0ABR1TYY3_9PEZI</name>
<comment type="caution">
    <text evidence="5">The sequence shown here is derived from an EMBL/GenBank/DDBJ whole genome shotgun (WGS) entry which is preliminary data.</text>
</comment>
<proteinExistence type="predicted"/>
<feature type="compositionally biased region" description="Polar residues" evidence="4">
    <location>
        <begin position="265"/>
        <end position="275"/>
    </location>
</feature>
<keyword evidence="6" id="KW-1185">Reference proteome</keyword>
<feature type="compositionally biased region" description="Low complexity" evidence="4">
    <location>
        <begin position="236"/>
        <end position="264"/>
    </location>
</feature>
<evidence type="ECO:0000313" key="5">
    <source>
        <dbReference type="EMBL" id="KAK8051081.1"/>
    </source>
</evidence>
<dbReference type="PANTHER" id="PTHR24198">
    <property type="entry name" value="ANKYRIN REPEAT AND PROTEIN KINASE DOMAIN-CONTAINING PROTEIN"/>
    <property type="match status" value="1"/>
</dbReference>
<evidence type="ECO:0000256" key="2">
    <source>
        <dbReference type="ARBA" id="ARBA00023043"/>
    </source>
</evidence>
<feature type="region of interest" description="Disordered" evidence="4">
    <location>
        <begin position="236"/>
        <end position="279"/>
    </location>
</feature>
<keyword evidence="2 3" id="KW-0040">ANK repeat</keyword>
<reference evidence="5 6" key="1">
    <citation type="submission" date="2023-01" db="EMBL/GenBank/DDBJ databases">
        <title>Analysis of 21 Apiospora genomes using comparative genomics revels a genus with tremendous synthesis potential of carbohydrate active enzymes and secondary metabolites.</title>
        <authorList>
            <person name="Sorensen T."/>
        </authorList>
    </citation>
    <scope>NUCLEOTIDE SEQUENCE [LARGE SCALE GENOMIC DNA]</scope>
    <source>
        <strain evidence="5 6">CBS 33761</strain>
    </source>
</reference>
<accession>A0ABR1TYY3</accession>
<protein>
    <submittedName>
        <fullName evidence="5">Ankyrin 3</fullName>
    </submittedName>
</protein>
<dbReference type="InterPro" id="IPR036770">
    <property type="entry name" value="Ankyrin_rpt-contain_sf"/>
</dbReference>
<dbReference type="EMBL" id="JAQQWK010000002">
    <property type="protein sequence ID" value="KAK8051081.1"/>
    <property type="molecule type" value="Genomic_DNA"/>
</dbReference>
<dbReference type="Pfam" id="PF13637">
    <property type="entry name" value="Ank_4"/>
    <property type="match status" value="1"/>
</dbReference>
<dbReference type="Proteomes" id="UP001444661">
    <property type="component" value="Unassembled WGS sequence"/>
</dbReference>
<dbReference type="Gene3D" id="1.25.40.20">
    <property type="entry name" value="Ankyrin repeat-containing domain"/>
    <property type="match status" value="3"/>
</dbReference>
<dbReference type="Pfam" id="PF12796">
    <property type="entry name" value="Ank_2"/>
    <property type="match status" value="2"/>
</dbReference>
<sequence>MAPVKSEAVLSHCHKATVLGNKIAIHMLDFLSTVKTHPHGFVELANEFLDLCRIMWALEAGLTECTRTNQQFPAEMIKEMDNKFKSTYTDFQHLDQWVGRFLEYEKRGTVGKIQRGWRNMFADNDVGKMRESIGKAIESLRMSSLVFQWSLGDTHIDDSFGMGYTGLAAALERLQRGRSVTGITKLKTLEPHLTEVEETSPISSVFPLPPVLEIGRGSSTNLSPFDVIRDDNSYQQQLSLSLSHRAPSASHHSPSVSHRAPSVAKSVSNHTSPSVSGRDRVFSQAESFGGRGTQDGHGLSGMTEEDTTAVDYESSDSGAIKVTRVTADPVNMPRWSPRNSTGSSTPALKLALVSAIQDRNSKLVEQLLDRGVPPDTGPESHALKEAIMRHDLESVRLLLVFGADPNSADRDGTTPLFAAVEESFIDGANLLLKYGADANLAAGAVLETPLGLSVAEDKFNFAKLLLVYGGDPNHVMSDGETILIKTINKVRPIKFIKLMLAYGSDCKFVTNCYPIFFLLVKQRDLLTMKCSQRKEQGREDTPFEAITASRADIVGELLDAGANPNLPGPKHMLWPAIHHTPCLRLLLARGADPKKTPGIMELAASINNIESVRCLLKAGVDPNDKKMVSTRHYNRADIFHLLLANGAGPNVPASEYPTFKCVTHYRPQYLAPLVKAGADLNTPKGILETAVQSNNTEALEWLLNAGVSPNDKVPKSGATALTTAIRQNRPELVDLLLSRGADPNVRGQDWPVCMAVKQPQILKRLLPALAEPRAFKGVMEMAVVANQLESVKLLLQAGVSVEDRNGGVFSPLTTAIRERHKDIVSFLLDVAHADVNAPGEHLPIVKALRRYEDGDTEIIEMLLAAGADPNKIYRGHSAFIQAVENGDAHVLQLLVDRCGVDLHAKDDNDMTILEIARSRGWEEGSVILMNGKQVR</sequence>
<keyword evidence="1" id="KW-0677">Repeat</keyword>
<dbReference type="PROSITE" id="PS50088">
    <property type="entry name" value="ANK_REPEAT"/>
    <property type="match status" value="2"/>
</dbReference>
<dbReference type="SUPFAM" id="SSF48403">
    <property type="entry name" value="Ankyrin repeat"/>
    <property type="match status" value="3"/>
</dbReference>